<dbReference type="RefSeq" id="WP_196605685.1">
    <property type="nucleotide sequence ID" value="NZ_CP116940.1"/>
</dbReference>
<accession>A0ABT9YA83</accession>
<keyword evidence="3" id="KW-0812">Transmembrane</keyword>
<evidence type="ECO:0000256" key="2">
    <source>
        <dbReference type="ARBA" id="ARBA00022729"/>
    </source>
</evidence>
<keyword evidence="5" id="KW-1185">Reference proteome</keyword>
<dbReference type="Proteomes" id="UP001239167">
    <property type="component" value="Unassembled WGS sequence"/>
</dbReference>
<name>A0ABT9YA83_9FIRM</name>
<evidence type="ECO:0000313" key="5">
    <source>
        <dbReference type="Proteomes" id="UP001239167"/>
    </source>
</evidence>
<comment type="caution">
    <text evidence="4">The sequence shown here is derived from an EMBL/GenBank/DDBJ whole genome shotgun (WGS) entry which is preliminary data.</text>
</comment>
<dbReference type="Gene3D" id="3.40.190.10">
    <property type="entry name" value="Periplasmic binding protein-like II"/>
    <property type="match status" value="2"/>
</dbReference>
<dbReference type="InterPro" id="IPR005770">
    <property type="entry name" value="PhnD"/>
</dbReference>
<dbReference type="Pfam" id="PF12974">
    <property type="entry name" value="Phosphonate-bd"/>
    <property type="match status" value="1"/>
</dbReference>
<dbReference type="PANTHER" id="PTHR35841:SF1">
    <property type="entry name" value="PHOSPHONATES-BINDING PERIPLASMIC PROTEIN"/>
    <property type="match status" value="1"/>
</dbReference>
<evidence type="ECO:0000256" key="1">
    <source>
        <dbReference type="ARBA" id="ARBA00007162"/>
    </source>
</evidence>
<evidence type="ECO:0000256" key="3">
    <source>
        <dbReference type="SAM" id="Phobius"/>
    </source>
</evidence>
<proteinExistence type="inferred from homology"/>
<comment type="similarity">
    <text evidence="1">Belongs to the phosphate/phosphite/phosphonate binding protein family.</text>
</comment>
<protein>
    <submittedName>
        <fullName evidence="4">Phosphonate transport system substrate-binding protein</fullName>
    </submittedName>
</protein>
<keyword evidence="2" id="KW-0732">Signal</keyword>
<dbReference type="CDD" id="cd13571">
    <property type="entry name" value="PBP2_PnhD_1"/>
    <property type="match status" value="1"/>
</dbReference>
<dbReference type="PANTHER" id="PTHR35841">
    <property type="entry name" value="PHOSPHONATES-BINDING PERIPLASMIC PROTEIN"/>
    <property type="match status" value="1"/>
</dbReference>
<gene>
    <name evidence="4" type="ORF">J2S01_002487</name>
</gene>
<feature type="transmembrane region" description="Helical" evidence="3">
    <location>
        <begin position="12"/>
        <end position="29"/>
    </location>
</feature>
<dbReference type="EMBL" id="JAUSUE010000021">
    <property type="protein sequence ID" value="MDQ0204754.1"/>
    <property type="molecule type" value="Genomic_DNA"/>
</dbReference>
<evidence type="ECO:0000313" key="4">
    <source>
        <dbReference type="EMBL" id="MDQ0204754.1"/>
    </source>
</evidence>
<keyword evidence="3" id="KW-1133">Transmembrane helix</keyword>
<keyword evidence="3" id="KW-0472">Membrane</keyword>
<dbReference type="NCBIfam" id="TIGR01098">
    <property type="entry name" value="3A0109s03R"/>
    <property type="match status" value="1"/>
</dbReference>
<dbReference type="SUPFAM" id="SSF53850">
    <property type="entry name" value="Periplasmic binding protein-like II"/>
    <property type="match status" value="1"/>
</dbReference>
<organism evidence="4 5">
    <name type="scientific">Pectinatus haikarae</name>
    <dbReference type="NCBI Taxonomy" id="349096"/>
    <lineage>
        <taxon>Bacteria</taxon>
        <taxon>Bacillati</taxon>
        <taxon>Bacillota</taxon>
        <taxon>Negativicutes</taxon>
        <taxon>Selenomonadales</taxon>
        <taxon>Selenomonadaceae</taxon>
        <taxon>Pectinatus</taxon>
    </lineage>
</organism>
<reference evidence="4 5" key="1">
    <citation type="submission" date="2023-07" db="EMBL/GenBank/DDBJ databases">
        <title>Genomic Encyclopedia of Type Strains, Phase IV (KMG-IV): sequencing the most valuable type-strain genomes for metagenomic binning, comparative biology and taxonomic classification.</title>
        <authorList>
            <person name="Goeker M."/>
        </authorList>
    </citation>
    <scope>NUCLEOTIDE SEQUENCE [LARGE SCALE GENOMIC DNA]</scope>
    <source>
        <strain evidence="4 5">DSM 16980</strain>
    </source>
</reference>
<sequence>MFILHHLKDKYYIAVLLILVLFFIAFNYSNPNTYDSYIDFSKGSPLIHQKYSTSDDDNEERPLRIVISTVISPNVTIEDWRAFADYISQKLGRPTILLQRRGYKEINQLLSNGDADISFMSTGAYCSYHGIQNLDILAMVFYQGSLNYQSYLITLASHNDITSIDDLRGRTIAFSDPLSYSGHMSIVNELYTAYTASPGHYFSNYIYTGSHDRSIWAVKNKLIDAACVDSLVYDLILKSHPEDINGIKIFQTIDNIPIGPIVVRSDLPAEQKEHLQQILFNMHSDPKMADSLQNIMIDKFVAPQPELYAPYKKIYDKVMTDL</sequence>